<sequence length="307" mass="34141">MSNPRQTVTEQCDLVAGCGAIQQLIHPRDQDLGGFCVRRALPNQAIRRIGPWVFFDHMGPATFAAGDGIDVRPHPHINIATVTYLFEGEIVHRDSIGSEQLIRPGDLNLMVTGSGMVHSEREPPAVKNRPHTVHGLQLWLALPEKDEETDPAFYHYPADNLPRVNLNGVSVRIMMGAAYGAISPVRTFSPTLYIEARLKEGQTLELPKAAQRGLYVLNGDISLRDTRVPRHTMVVLNDDEDVVIKAEQDTQIALIGGDDIGSRYMDWNFVSSSKERIEAAIAQWKARQFPIIKNDADEYIPYPTGKG</sequence>
<evidence type="ECO:0000313" key="6">
    <source>
        <dbReference type="Proteomes" id="UP001501479"/>
    </source>
</evidence>
<dbReference type="Pfam" id="PF02678">
    <property type="entry name" value="Pirin"/>
    <property type="match status" value="1"/>
</dbReference>
<dbReference type="Gene3D" id="2.60.120.10">
    <property type="entry name" value="Jelly Rolls"/>
    <property type="match status" value="2"/>
</dbReference>
<evidence type="ECO:0000256" key="1">
    <source>
        <dbReference type="ARBA" id="ARBA00008416"/>
    </source>
</evidence>
<dbReference type="PANTHER" id="PTHR13903">
    <property type="entry name" value="PIRIN-RELATED"/>
    <property type="match status" value="1"/>
</dbReference>
<evidence type="ECO:0000313" key="5">
    <source>
        <dbReference type="EMBL" id="GAA3713135.1"/>
    </source>
</evidence>
<dbReference type="PANTHER" id="PTHR13903:SF8">
    <property type="entry name" value="PIRIN"/>
    <property type="match status" value="1"/>
</dbReference>
<dbReference type="CDD" id="cd02247">
    <property type="entry name" value="cupin_pirin_C"/>
    <property type="match status" value="1"/>
</dbReference>
<dbReference type="SUPFAM" id="SSF51182">
    <property type="entry name" value="RmlC-like cupins"/>
    <property type="match status" value="1"/>
</dbReference>
<gene>
    <name evidence="5" type="ORF">GCM10022421_20470</name>
</gene>
<feature type="domain" description="Pirin N-terminal" evidence="3">
    <location>
        <begin position="36"/>
        <end position="140"/>
    </location>
</feature>
<comment type="similarity">
    <text evidence="1 2">Belongs to the pirin family.</text>
</comment>
<dbReference type="Pfam" id="PF05726">
    <property type="entry name" value="Pirin_C"/>
    <property type="match status" value="1"/>
</dbReference>
<evidence type="ECO:0000256" key="2">
    <source>
        <dbReference type="RuleBase" id="RU003457"/>
    </source>
</evidence>
<dbReference type="InterPro" id="IPR008778">
    <property type="entry name" value="Pirin_C_dom"/>
</dbReference>
<name>A0ABP7E403_9GAMM</name>
<dbReference type="CDD" id="cd02909">
    <property type="entry name" value="cupin_pirin_N"/>
    <property type="match status" value="1"/>
</dbReference>
<dbReference type="RefSeq" id="WP_344964767.1">
    <property type="nucleotide sequence ID" value="NZ_BAABDS010000032.1"/>
</dbReference>
<organism evidence="5 6">
    <name type="scientific">Oceanisphaera sediminis</name>
    <dbReference type="NCBI Taxonomy" id="981381"/>
    <lineage>
        <taxon>Bacteria</taxon>
        <taxon>Pseudomonadati</taxon>
        <taxon>Pseudomonadota</taxon>
        <taxon>Gammaproteobacteria</taxon>
        <taxon>Aeromonadales</taxon>
        <taxon>Aeromonadaceae</taxon>
        <taxon>Oceanisphaera</taxon>
    </lineage>
</organism>
<keyword evidence="6" id="KW-1185">Reference proteome</keyword>
<dbReference type="InterPro" id="IPR003829">
    <property type="entry name" value="Pirin_N_dom"/>
</dbReference>
<dbReference type="InterPro" id="IPR014710">
    <property type="entry name" value="RmlC-like_jellyroll"/>
</dbReference>
<dbReference type="InterPro" id="IPR011051">
    <property type="entry name" value="RmlC_Cupin_sf"/>
</dbReference>
<comment type="caution">
    <text evidence="5">The sequence shown here is derived from an EMBL/GenBank/DDBJ whole genome shotgun (WGS) entry which is preliminary data.</text>
</comment>
<feature type="domain" description="Pirin C-terminal" evidence="4">
    <location>
        <begin position="193"/>
        <end position="289"/>
    </location>
</feature>
<dbReference type="EMBL" id="BAABDS010000032">
    <property type="protein sequence ID" value="GAA3713135.1"/>
    <property type="molecule type" value="Genomic_DNA"/>
</dbReference>
<proteinExistence type="inferred from homology"/>
<dbReference type="Proteomes" id="UP001501479">
    <property type="component" value="Unassembled WGS sequence"/>
</dbReference>
<protein>
    <submittedName>
        <fullName evidence="5">Pirin family protein</fullName>
    </submittedName>
</protein>
<evidence type="ECO:0000259" key="3">
    <source>
        <dbReference type="Pfam" id="PF02678"/>
    </source>
</evidence>
<evidence type="ECO:0000259" key="4">
    <source>
        <dbReference type="Pfam" id="PF05726"/>
    </source>
</evidence>
<dbReference type="InterPro" id="IPR012093">
    <property type="entry name" value="Pirin"/>
</dbReference>
<reference evidence="6" key="1">
    <citation type="journal article" date="2019" name="Int. J. Syst. Evol. Microbiol.">
        <title>The Global Catalogue of Microorganisms (GCM) 10K type strain sequencing project: providing services to taxonomists for standard genome sequencing and annotation.</title>
        <authorList>
            <consortium name="The Broad Institute Genomics Platform"/>
            <consortium name="The Broad Institute Genome Sequencing Center for Infectious Disease"/>
            <person name="Wu L."/>
            <person name="Ma J."/>
        </authorList>
    </citation>
    <scope>NUCLEOTIDE SEQUENCE [LARGE SCALE GENOMIC DNA]</scope>
    <source>
        <strain evidence="6">JCM 17329</strain>
    </source>
</reference>
<accession>A0ABP7E403</accession>
<dbReference type="PIRSF" id="PIRSF006232">
    <property type="entry name" value="Pirin"/>
    <property type="match status" value="1"/>
</dbReference>